<organism evidence="8 9">
    <name type="scientific">Hibiscus sabdariffa</name>
    <name type="common">roselle</name>
    <dbReference type="NCBI Taxonomy" id="183260"/>
    <lineage>
        <taxon>Eukaryota</taxon>
        <taxon>Viridiplantae</taxon>
        <taxon>Streptophyta</taxon>
        <taxon>Embryophyta</taxon>
        <taxon>Tracheophyta</taxon>
        <taxon>Spermatophyta</taxon>
        <taxon>Magnoliopsida</taxon>
        <taxon>eudicotyledons</taxon>
        <taxon>Gunneridae</taxon>
        <taxon>Pentapetalae</taxon>
        <taxon>rosids</taxon>
        <taxon>malvids</taxon>
        <taxon>Malvales</taxon>
        <taxon>Malvaceae</taxon>
        <taxon>Malvoideae</taxon>
        <taxon>Hibiscus</taxon>
    </lineage>
</organism>
<evidence type="ECO:0000313" key="9">
    <source>
        <dbReference type="Proteomes" id="UP001396334"/>
    </source>
</evidence>
<evidence type="ECO:0000256" key="5">
    <source>
        <dbReference type="ARBA" id="ARBA00038047"/>
    </source>
</evidence>
<comment type="cofactor">
    <cofactor evidence="1">
        <name>Mn(2+)</name>
        <dbReference type="ChEBI" id="CHEBI:29035"/>
    </cofactor>
</comment>
<gene>
    <name evidence="8" type="ORF">V6N11_053180</name>
</gene>
<name>A0ABR2UCT9_9ROSI</name>
<dbReference type="CDD" id="cd06424">
    <property type="entry name" value="UGGPase"/>
    <property type="match status" value="1"/>
</dbReference>
<protein>
    <recommendedName>
        <fullName evidence="6">UTP-monosaccharide-1-phosphate uridylyltransferase</fullName>
        <ecNumber evidence="6">2.7.7.64</ecNumber>
    </recommendedName>
</protein>
<evidence type="ECO:0000313" key="8">
    <source>
        <dbReference type="EMBL" id="KAK9047333.1"/>
    </source>
</evidence>
<dbReference type="Pfam" id="PF01704">
    <property type="entry name" value="UDPGP"/>
    <property type="match status" value="1"/>
</dbReference>
<dbReference type="EC" id="2.7.7.64" evidence="6"/>
<comment type="caution">
    <text evidence="8">The sequence shown here is derived from an EMBL/GenBank/DDBJ whole genome shotgun (WGS) entry which is preliminary data.</text>
</comment>
<comment type="catalytic activity">
    <reaction evidence="7">
        <text>a monosaccharide 1-phosphate + UTP + H(+) = a UDP-monosaccharide + diphosphate</text>
        <dbReference type="Rhea" id="RHEA:13205"/>
        <dbReference type="ChEBI" id="CHEBI:15378"/>
        <dbReference type="ChEBI" id="CHEBI:33019"/>
        <dbReference type="ChEBI" id="CHEBI:46398"/>
        <dbReference type="ChEBI" id="CHEBI:140358"/>
        <dbReference type="ChEBI" id="CHEBI:140359"/>
        <dbReference type="EC" id="2.7.7.64"/>
    </reaction>
</comment>
<evidence type="ECO:0000256" key="7">
    <source>
        <dbReference type="ARBA" id="ARBA00048259"/>
    </source>
</evidence>
<dbReference type="EMBL" id="JBBPBN010000001">
    <property type="protein sequence ID" value="KAK9047333.1"/>
    <property type="molecule type" value="Genomic_DNA"/>
</dbReference>
<evidence type="ECO:0000256" key="4">
    <source>
        <dbReference type="ARBA" id="ARBA00022695"/>
    </source>
</evidence>
<sequence>MASATADSVAKILSDLNINAGDWPLNLVKNLHLLHPDQIELAKMLVDLGQSHLFQHWPEPGVEDEQKKAFFAQVAKLNSNYPGGLASYVKNARELLADSKEGKNPYDGFTPSVPTGEVLSFGDNNFIKFEEAGVKEAQNAAFVLVAGGLGERLGYNGIKVALPAETTTGTCFLQLYIESILALQGASSRLSHATSPKVIPFVIMTSDDTHARTLDLLESNSYFGMKPTQVHLLKQEKVACLEDNDARLALDPHDKYKIQTKPHGHGDVHSLLYSSGLLNVWRDAGLRWVLFFQDTNGLLFKAIPASLGVSALKHYHVNSLAVQRKAKEAIGGITRLTHSDGRSMVINVEYNQLDPLLRATGHPDGDANCETGYSPFPGNINQLILELGPYIEELTKTGGAIKEFVNPKYKDASKTSFKSSTRLECMMQDYPKTLPPSARVGFTVIDTWLAYAPVKNNPEDAAKVPKGNPYHSATSGEMAIYRANSHILQKAGVQVEDPVKQVFNGQEVEVWPRITWKPIWGLTFAEIKSKVSGNCSISQRSTLALKGRSILLQNLSLDGALIINTVDGAKVKVGGSIQNKGWIVESIDYKDTSIAEELRTRGFRMKKVEGLEETYNQPGEFSLKP</sequence>
<dbReference type="Gene3D" id="2.160.10.30">
    <property type="match status" value="1"/>
</dbReference>
<comment type="similarity">
    <text evidence="5">Belongs to the USP family.</text>
</comment>
<dbReference type="Gene3D" id="3.90.550.10">
    <property type="entry name" value="Spore Coat Polysaccharide Biosynthesis Protein SpsA, Chain A"/>
    <property type="match status" value="1"/>
</dbReference>
<keyword evidence="9" id="KW-1185">Reference proteome</keyword>
<evidence type="ECO:0000256" key="2">
    <source>
        <dbReference type="ARBA" id="ARBA00001946"/>
    </source>
</evidence>
<dbReference type="PANTHER" id="PTHR11952">
    <property type="entry name" value="UDP- GLUCOSE PYROPHOSPHORYLASE"/>
    <property type="match status" value="1"/>
</dbReference>
<keyword evidence="3" id="KW-0808">Transferase</keyword>
<dbReference type="InterPro" id="IPR039741">
    <property type="entry name" value="UDP-sugar_pyrophosphorylase"/>
</dbReference>
<accession>A0ABR2UCT9</accession>
<dbReference type="PANTHER" id="PTHR11952:SF9">
    <property type="entry name" value="UDP-SUGAR PYROPHOSPHORYLASE"/>
    <property type="match status" value="1"/>
</dbReference>
<proteinExistence type="inferred from homology"/>
<dbReference type="SUPFAM" id="SSF53448">
    <property type="entry name" value="Nucleotide-diphospho-sugar transferases"/>
    <property type="match status" value="1"/>
</dbReference>
<evidence type="ECO:0000256" key="1">
    <source>
        <dbReference type="ARBA" id="ARBA00001936"/>
    </source>
</evidence>
<dbReference type="InterPro" id="IPR029044">
    <property type="entry name" value="Nucleotide-diphossugar_trans"/>
</dbReference>
<keyword evidence="4" id="KW-0548">Nucleotidyltransferase</keyword>
<evidence type="ECO:0000256" key="6">
    <source>
        <dbReference type="ARBA" id="ARBA00039080"/>
    </source>
</evidence>
<evidence type="ECO:0000256" key="3">
    <source>
        <dbReference type="ARBA" id="ARBA00022679"/>
    </source>
</evidence>
<reference evidence="8 9" key="1">
    <citation type="journal article" date="2024" name="G3 (Bethesda)">
        <title>Genome assembly of Hibiscus sabdariffa L. provides insights into metabolisms of medicinal natural products.</title>
        <authorList>
            <person name="Kim T."/>
        </authorList>
    </citation>
    <scope>NUCLEOTIDE SEQUENCE [LARGE SCALE GENOMIC DNA]</scope>
    <source>
        <strain evidence="8">TK-2024</strain>
        <tissue evidence="8">Old leaves</tissue>
    </source>
</reference>
<comment type="cofactor">
    <cofactor evidence="2">
        <name>Mg(2+)</name>
        <dbReference type="ChEBI" id="CHEBI:18420"/>
    </cofactor>
</comment>
<dbReference type="Proteomes" id="UP001396334">
    <property type="component" value="Unassembled WGS sequence"/>
</dbReference>
<dbReference type="InterPro" id="IPR002618">
    <property type="entry name" value="UDPGP_fam"/>
</dbReference>